<dbReference type="EMBL" id="FONY01000008">
    <property type="protein sequence ID" value="SFE86052.1"/>
    <property type="molecule type" value="Genomic_DNA"/>
</dbReference>
<protein>
    <submittedName>
        <fullName evidence="2">Uncharacterized protein</fullName>
    </submittedName>
</protein>
<accession>A0A1I2DZB5</accession>
<keyword evidence="3" id="KW-1185">Reference proteome</keyword>
<feature type="transmembrane region" description="Helical" evidence="1">
    <location>
        <begin position="177"/>
        <end position="198"/>
    </location>
</feature>
<feature type="transmembrane region" description="Helical" evidence="1">
    <location>
        <begin position="144"/>
        <end position="165"/>
    </location>
</feature>
<evidence type="ECO:0000256" key="1">
    <source>
        <dbReference type="SAM" id="Phobius"/>
    </source>
</evidence>
<keyword evidence="1" id="KW-1133">Transmembrane helix</keyword>
<evidence type="ECO:0000313" key="3">
    <source>
        <dbReference type="Proteomes" id="UP000199513"/>
    </source>
</evidence>
<proteinExistence type="predicted"/>
<sequence>MEKTAIYKSTTAIIKIKEDSIFVSERKERISWWGNEIFDFNKQFSFKDIEEVEFKQDALPTPIKETAFVQSLTIRFKNEKNKVVIASAEHQVGNSLFRMTKWVKNETYDDFVNVFVAQLHFYPHIKVYAYTGMNGKVLQKMSKFMPSFTIGSLVVGTPFWIKILLNMLKIGTGMITLWGFEYIWVALMVGVFGTTFFVNKKKKQQSLLSSVSELPVYFLPSPQTEVK</sequence>
<keyword evidence="1" id="KW-0472">Membrane</keyword>
<dbReference type="RefSeq" id="WP_091541969.1">
    <property type="nucleotide sequence ID" value="NZ_FONY01000008.1"/>
</dbReference>
<gene>
    <name evidence="2" type="ORF">SAMN04488541_100896</name>
</gene>
<reference evidence="2 3" key="1">
    <citation type="submission" date="2016-10" db="EMBL/GenBank/DDBJ databases">
        <authorList>
            <person name="de Groot N.N."/>
        </authorList>
    </citation>
    <scope>NUCLEOTIDE SEQUENCE [LARGE SCALE GENOMIC DNA]</scope>
    <source>
        <strain>GEY</strain>
        <strain evidence="3">DSM 9560</strain>
    </source>
</reference>
<organism evidence="2 3">
    <name type="scientific">Thermoflexibacter ruber</name>
    <dbReference type="NCBI Taxonomy" id="1003"/>
    <lineage>
        <taxon>Bacteria</taxon>
        <taxon>Pseudomonadati</taxon>
        <taxon>Bacteroidota</taxon>
        <taxon>Cytophagia</taxon>
        <taxon>Cytophagales</taxon>
        <taxon>Thermoflexibacteraceae</taxon>
        <taxon>Thermoflexibacter</taxon>
    </lineage>
</organism>
<name>A0A1I2DZB5_9BACT</name>
<dbReference type="Proteomes" id="UP000199513">
    <property type="component" value="Unassembled WGS sequence"/>
</dbReference>
<keyword evidence="1" id="KW-0812">Transmembrane</keyword>
<evidence type="ECO:0000313" key="2">
    <source>
        <dbReference type="EMBL" id="SFE86052.1"/>
    </source>
</evidence>
<dbReference type="AlphaFoldDB" id="A0A1I2DZB5"/>